<organism evidence="9 10">
    <name type="scientific">Oceaniradius stylonematis</name>
    <dbReference type="NCBI Taxonomy" id="2184161"/>
    <lineage>
        <taxon>Bacteria</taxon>
        <taxon>Pseudomonadati</taxon>
        <taxon>Pseudomonadota</taxon>
        <taxon>Alphaproteobacteria</taxon>
        <taxon>Hyphomicrobiales</taxon>
        <taxon>Ahrensiaceae</taxon>
        <taxon>Oceaniradius</taxon>
    </lineage>
</organism>
<feature type="transmembrane region" description="Helical" evidence="6">
    <location>
        <begin position="346"/>
        <end position="372"/>
    </location>
</feature>
<evidence type="ECO:0000313" key="9">
    <source>
        <dbReference type="EMBL" id="RKF08676.1"/>
    </source>
</evidence>
<keyword evidence="10" id="KW-1185">Reference proteome</keyword>
<gene>
    <name evidence="9" type="primary">phnE</name>
    <name evidence="9" type="ORF">DEM25_001075</name>
</gene>
<name>A0A3A8AFI5_9HYPH</name>
<dbReference type="PANTHER" id="PTHR30043:SF9">
    <property type="entry name" value="PHOSPHONATES TRANSPORT SYSTEM PERMEASE PROTEIN"/>
    <property type="match status" value="1"/>
</dbReference>
<evidence type="ECO:0000256" key="2">
    <source>
        <dbReference type="ARBA" id="ARBA00022448"/>
    </source>
</evidence>
<dbReference type="NCBIfam" id="TIGR01097">
    <property type="entry name" value="PhnE"/>
    <property type="match status" value="1"/>
</dbReference>
<evidence type="ECO:0000256" key="5">
    <source>
        <dbReference type="ARBA" id="ARBA00023136"/>
    </source>
</evidence>
<feature type="transmembrane region" description="Helical" evidence="6">
    <location>
        <begin position="393"/>
        <end position="417"/>
    </location>
</feature>
<dbReference type="AlphaFoldDB" id="A0A3A8AFI5"/>
<dbReference type="Pfam" id="PF00528">
    <property type="entry name" value="BPD_transp_1"/>
    <property type="match status" value="1"/>
</dbReference>
<dbReference type="OrthoDB" id="7820570at2"/>
<evidence type="ECO:0000256" key="3">
    <source>
        <dbReference type="ARBA" id="ARBA00022692"/>
    </source>
</evidence>
<dbReference type="InterPro" id="IPR035906">
    <property type="entry name" value="MetI-like_sf"/>
</dbReference>
<evidence type="ECO:0000313" key="10">
    <source>
        <dbReference type="Proteomes" id="UP000246132"/>
    </source>
</evidence>
<dbReference type="InterPro" id="IPR000515">
    <property type="entry name" value="MetI-like"/>
</dbReference>
<evidence type="ECO:0000256" key="4">
    <source>
        <dbReference type="ARBA" id="ARBA00022989"/>
    </source>
</evidence>
<dbReference type="PANTHER" id="PTHR30043">
    <property type="entry name" value="PHOSPHONATES TRANSPORT SYSTEM PERMEASE PROTEIN"/>
    <property type="match status" value="1"/>
</dbReference>
<keyword evidence="3 6" id="KW-0812">Transmembrane</keyword>
<comment type="similarity">
    <text evidence="6">Belongs to the binding-protein-dependent transport system permease family.</text>
</comment>
<evidence type="ECO:0000259" key="8">
    <source>
        <dbReference type="PROSITE" id="PS50928"/>
    </source>
</evidence>
<feature type="region of interest" description="Disordered" evidence="7">
    <location>
        <begin position="125"/>
        <end position="144"/>
    </location>
</feature>
<comment type="subcellular location">
    <subcellularLocation>
        <location evidence="1 6">Cell membrane</location>
        <topology evidence="1 6">Multi-pass membrane protein</topology>
    </subcellularLocation>
</comment>
<feature type="domain" description="ABC transmembrane type-1" evidence="8">
    <location>
        <begin position="342"/>
        <end position="526"/>
    </location>
</feature>
<dbReference type="CDD" id="cd06261">
    <property type="entry name" value="TM_PBP2"/>
    <property type="match status" value="1"/>
</dbReference>
<accession>A0A3A8AFI5</accession>
<evidence type="ECO:0000256" key="7">
    <source>
        <dbReference type="SAM" id="MobiDB-lite"/>
    </source>
</evidence>
<dbReference type="SUPFAM" id="SSF161098">
    <property type="entry name" value="MetI-like"/>
    <property type="match status" value="1"/>
</dbReference>
<feature type="transmembrane region" description="Helical" evidence="6">
    <location>
        <begin position="508"/>
        <end position="529"/>
    </location>
</feature>
<dbReference type="GO" id="GO:0015416">
    <property type="term" value="F:ABC-type phosphonate transporter activity"/>
    <property type="evidence" value="ECO:0007669"/>
    <property type="project" value="InterPro"/>
</dbReference>
<sequence length="539" mass="59390">MSAQPLSAARIDEIMARQPDVFRRPFHKRFAAPLAVAAVTAYCIYAFWFFSIGQVFANGNWNIAGTYLADWVSYEVRPDIEYRDGEIEVTFPRFSPLGENPDPDWIETEQGTVTVIVDRPTDNSASAAPASGSFMSPNSDATLTAEDNALDGDAAATPADEGFSFMSPNSDATLTAEDNALGGAAPAADEAVVTETRQGVARALVTIYERGTIDVTPDRVIVTRYNGTLDVLIDRENEQVLPQGPLPEWASQRAPGAKVFIDFGFYGRAEIRHREVKVNRRFLGWENFVFDPASPYWGLGFGEVMGKAFGPPIEEGRSNFGIMWQNIVYNAEWQHGDVWIKLLQTIVMAFVGTLFAVFIAFPLSFAAARNITPNRFVNQILKRFFDFLRSVDMLIWALFFTRAFGPGPLAGISAIFFTDTGTLGKLYSEALENIDDKQREGVRSVGAGPAAVQRFGVVPQVLPIFASQALYFWESNTRSATIIGAVGAGGIGLKLWEAMRTNQDWENVFYMVILILIVVFIFDNVSGALRARLVGRQAG</sequence>
<keyword evidence="2 6" id="KW-0813">Transport</keyword>
<evidence type="ECO:0000256" key="1">
    <source>
        <dbReference type="ARBA" id="ARBA00004651"/>
    </source>
</evidence>
<dbReference type="PROSITE" id="PS50928">
    <property type="entry name" value="ABC_TM1"/>
    <property type="match status" value="1"/>
</dbReference>
<comment type="caution">
    <text evidence="9">The sequence shown here is derived from an EMBL/GenBank/DDBJ whole genome shotgun (WGS) entry which is preliminary data.</text>
</comment>
<dbReference type="InterPro" id="IPR005769">
    <property type="entry name" value="PhnE/PtxC"/>
</dbReference>
<proteinExistence type="inferred from homology"/>
<dbReference type="EMBL" id="QFWV02000001">
    <property type="protein sequence ID" value="RKF08676.1"/>
    <property type="molecule type" value="Genomic_DNA"/>
</dbReference>
<protein>
    <submittedName>
        <fullName evidence="9">Phosphonate ABC transporter, permease protein PhnE</fullName>
    </submittedName>
</protein>
<reference evidence="9 10" key="1">
    <citation type="journal article" date="2018" name="Int. J. Syst. Bacteriol.">
        <title>Oceaniradius stylonemae gen. nov., sp. nov., isolated from a red alga, Stylonema cornu-cervi.</title>
        <authorList>
            <person name="Jeong S."/>
        </authorList>
    </citation>
    <scope>NUCLEOTIDE SEQUENCE [LARGE SCALE GENOMIC DNA]</scope>
    <source>
        <strain evidence="9 10">StC1</strain>
    </source>
</reference>
<evidence type="ECO:0000256" key="6">
    <source>
        <dbReference type="RuleBase" id="RU363032"/>
    </source>
</evidence>
<feature type="compositionally biased region" description="Polar residues" evidence="7">
    <location>
        <begin position="133"/>
        <end position="142"/>
    </location>
</feature>
<dbReference type="GO" id="GO:0005886">
    <property type="term" value="C:plasma membrane"/>
    <property type="evidence" value="ECO:0007669"/>
    <property type="project" value="UniProtKB-SubCell"/>
</dbReference>
<keyword evidence="4 6" id="KW-1133">Transmembrane helix</keyword>
<feature type="transmembrane region" description="Helical" evidence="6">
    <location>
        <begin position="30"/>
        <end position="50"/>
    </location>
</feature>
<dbReference type="Proteomes" id="UP000246132">
    <property type="component" value="Unassembled WGS sequence"/>
</dbReference>
<feature type="region of interest" description="Disordered" evidence="7">
    <location>
        <begin position="152"/>
        <end position="171"/>
    </location>
</feature>
<keyword evidence="5 6" id="KW-0472">Membrane</keyword>
<dbReference type="Gene3D" id="1.10.3720.10">
    <property type="entry name" value="MetI-like"/>
    <property type="match status" value="1"/>
</dbReference>